<reference evidence="3 4" key="1">
    <citation type="submission" date="2019-11" db="EMBL/GenBank/DDBJ databases">
        <title>Whole genome shotgun sequencing (WGS) data from Adlercreutzia equolifaciens ResAG-91, Eggerthella lenta MRI-F36, MRI-F37, MRI-F40, ResAG-49, ResAG-88, ResAG-121, ResAG-145, and Gordonibacter sp. ResAG-5, ResAG-26, ResAG-43, ResAG-50, ResAG-59.</title>
        <authorList>
            <person name="Stoll D.A."/>
            <person name="Danylec N."/>
            <person name="Franz C.M.A.P."/>
            <person name="Huch M."/>
        </authorList>
    </citation>
    <scope>NUCLEOTIDE SEQUENCE [LARGE SCALE GENOMIC DNA]</scope>
    <source>
        <strain evidence="3 4">ResAG-91</strain>
    </source>
</reference>
<evidence type="ECO:0000256" key="2">
    <source>
        <dbReference type="SAM" id="Phobius"/>
    </source>
</evidence>
<dbReference type="InterPro" id="IPR007060">
    <property type="entry name" value="FtsL/DivIC"/>
</dbReference>
<comment type="caution">
    <text evidence="3">The sequence shown here is derived from an EMBL/GenBank/DDBJ whole genome shotgun (WGS) entry which is preliminary data.</text>
</comment>
<dbReference type="Pfam" id="PF04977">
    <property type="entry name" value="DivIC"/>
    <property type="match status" value="1"/>
</dbReference>
<protein>
    <submittedName>
        <fullName evidence="3">Septum formation initiator family protein</fullName>
    </submittedName>
</protein>
<dbReference type="Proteomes" id="UP000488839">
    <property type="component" value="Unassembled WGS sequence"/>
</dbReference>
<keyword evidence="4" id="KW-1185">Reference proteome</keyword>
<name>A0A7K1T4W1_9ACTN</name>
<organism evidence="3 4">
    <name type="scientific">Adlercreutzia rubneri</name>
    <dbReference type="NCBI Taxonomy" id="2916441"/>
    <lineage>
        <taxon>Bacteria</taxon>
        <taxon>Bacillati</taxon>
        <taxon>Actinomycetota</taxon>
        <taxon>Coriobacteriia</taxon>
        <taxon>Eggerthellales</taxon>
        <taxon>Eggerthellaceae</taxon>
        <taxon>Adlercreutzia</taxon>
    </lineage>
</organism>
<feature type="compositionally biased region" description="Basic and acidic residues" evidence="1">
    <location>
        <begin position="37"/>
        <end position="50"/>
    </location>
</feature>
<feature type="region of interest" description="Disordered" evidence="1">
    <location>
        <begin position="1"/>
        <end position="85"/>
    </location>
</feature>
<gene>
    <name evidence="3" type="ORF">GO707_05345</name>
</gene>
<keyword evidence="2" id="KW-0812">Transmembrane</keyword>
<keyword evidence="2" id="KW-0472">Membrane</keyword>
<evidence type="ECO:0000313" key="3">
    <source>
        <dbReference type="EMBL" id="MVN58649.1"/>
    </source>
</evidence>
<feature type="region of interest" description="Disordered" evidence="1">
    <location>
        <begin position="100"/>
        <end position="178"/>
    </location>
</feature>
<feature type="compositionally biased region" description="Low complexity" evidence="1">
    <location>
        <begin position="100"/>
        <end position="120"/>
    </location>
</feature>
<keyword evidence="2" id="KW-1133">Transmembrane helix</keyword>
<accession>A0A7K1T4W1</accession>
<dbReference type="EMBL" id="WPOO01000006">
    <property type="protein sequence ID" value="MVN58649.1"/>
    <property type="molecule type" value="Genomic_DNA"/>
</dbReference>
<feature type="compositionally biased region" description="Polar residues" evidence="1">
    <location>
        <begin position="7"/>
        <end position="17"/>
    </location>
</feature>
<feature type="transmembrane region" description="Helical" evidence="2">
    <location>
        <begin position="238"/>
        <end position="262"/>
    </location>
</feature>
<proteinExistence type="predicted"/>
<dbReference type="AlphaFoldDB" id="A0A7K1T4W1"/>
<feature type="region of interest" description="Disordered" evidence="1">
    <location>
        <begin position="207"/>
        <end position="229"/>
    </location>
</feature>
<evidence type="ECO:0000313" key="4">
    <source>
        <dbReference type="Proteomes" id="UP000488839"/>
    </source>
</evidence>
<evidence type="ECO:0000256" key="1">
    <source>
        <dbReference type="SAM" id="MobiDB-lite"/>
    </source>
</evidence>
<feature type="compositionally biased region" description="Basic and acidic residues" evidence="1">
    <location>
        <begin position="62"/>
        <end position="72"/>
    </location>
</feature>
<sequence length="364" mass="39566">MPPSRNGARSSAASTCEQGAPRRPTDKPTRFRLTTRTRNEPRQRKDERAPVPRQANIVSFDTARRVASDRRARQTGATAVRAHAGRFADDPDFEVRVSGRAASAGRSSARSFAAPASGSRYAPLSMSDAHRGPGSLESRGAARAADVDDEELEAPLGPLGRLTSRFGKKRRQRAKERAGRAYYRQYEAGKPSDASQAGPRAAVYKGEMGASHRRSSRMQQKEAGASRRVKMPEAKPPFFTRAPFIVTCATVLCLGLGAAFLYGPAQQLYTDIRERDRLAAEYEAVTERNAAIEASVDALSTEAGIEDAARTQLGWVHEGEHAVSVSGLAEKDEASEFRGNIVSEDITAPDTWYSDLLDPIFGVE</sequence>